<name>A0ABP5Z9U0_9ACTN</name>
<protein>
    <submittedName>
        <fullName evidence="1">Uncharacterized protein</fullName>
    </submittedName>
</protein>
<reference evidence="2" key="1">
    <citation type="journal article" date="2019" name="Int. J. Syst. Evol. Microbiol.">
        <title>The Global Catalogue of Microorganisms (GCM) 10K type strain sequencing project: providing services to taxonomists for standard genome sequencing and annotation.</title>
        <authorList>
            <consortium name="The Broad Institute Genomics Platform"/>
            <consortium name="The Broad Institute Genome Sequencing Center for Infectious Disease"/>
            <person name="Wu L."/>
            <person name="Ma J."/>
        </authorList>
    </citation>
    <scope>NUCLEOTIDE SEQUENCE [LARGE SCALE GENOMIC DNA]</scope>
    <source>
        <strain evidence="2">JCM 6923</strain>
    </source>
</reference>
<sequence>MRSVTVVEVEATTKAGTVGEDVLTVHELITKTNTDGEPYFLTKCESGRGRGTPTEWLRQVNCRECLAE</sequence>
<dbReference type="RefSeq" id="WP_346074959.1">
    <property type="nucleotide sequence ID" value="NZ_BAAATL010000025.1"/>
</dbReference>
<keyword evidence="2" id="KW-1185">Reference proteome</keyword>
<accession>A0ABP5Z9U0</accession>
<evidence type="ECO:0000313" key="1">
    <source>
        <dbReference type="EMBL" id="GAA2494947.1"/>
    </source>
</evidence>
<dbReference type="EMBL" id="BAAATL010000025">
    <property type="protein sequence ID" value="GAA2494947.1"/>
    <property type="molecule type" value="Genomic_DNA"/>
</dbReference>
<gene>
    <name evidence="1" type="ORF">GCM10010422_48050</name>
</gene>
<organism evidence="1 2">
    <name type="scientific">Streptomyces graminearus</name>
    <dbReference type="NCBI Taxonomy" id="284030"/>
    <lineage>
        <taxon>Bacteria</taxon>
        <taxon>Bacillati</taxon>
        <taxon>Actinomycetota</taxon>
        <taxon>Actinomycetes</taxon>
        <taxon>Kitasatosporales</taxon>
        <taxon>Streptomycetaceae</taxon>
        <taxon>Streptomyces</taxon>
    </lineage>
</organism>
<evidence type="ECO:0000313" key="2">
    <source>
        <dbReference type="Proteomes" id="UP001501721"/>
    </source>
</evidence>
<proteinExistence type="predicted"/>
<dbReference type="Proteomes" id="UP001501721">
    <property type="component" value="Unassembled WGS sequence"/>
</dbReference>
<comment type="caution">
    <text evidence="1">The sequence shown here is derived from an EMBL/GenBank/DDBJ whole genome shotgun (WGS) entry which is preliminary data.</text>
</comment>